<dbReference type="InterPro" id="IPR035967">
    <property type="entry name" value="SWAP/Surp_sf"/>
</dbReference>
<dbReference type="Proteomes" id="UP001396898">
    <property type="component" value="Unassembled WGS sequence"/>
</dbReference>
<organism evidence="4 5">
    <name type="scientific">Apiospora marii</name>
    <dbReference type="NCBI Taxonomy" id="335849"/>
    <lineage>
        <taxon>Eukaryota</taxon>
        <taxon>Fungi</taxon>
        <taxon>Dikarya</taxon>
        <taxon>Ascomycota</taxon>
        <taxon>Pezizomycotina</taxon>
        <taxon>Sordariomycetes</taxon>
        <taxon>Xylariomycetidae</taxon>
        <taxon>Amphisphaeriales</taxon>
        <taxon>Apiosporaceae</taxon>
        <taxon>Apiospora</taxon>
    </lineage>
</organism>
<feature type="compositionally biased region" description="Low complexity" evidence="2">
    <location>
        <begin position="737"/>
        <end position="750"/>
    </location>
</feature>
<feature type="compositionally biased region" description="Acidic residues" evidence="2">
    <location>
        <begin position="58"/>
        <end position="67"/>
    </location>
</feature>
<protein>
    <recommendedName>
        <fullName evidence="3">CID domain-containing protein</fullName>
    </recommendedName>
</protein>
<sequence length="893" mass="95851">MSASKKLDDFPDVEAKLQKAHKQSAFEKEKAEREAKRKREAAETAAVYESFVKSFDHDNDDDEDDEISALARGGGPGRSSRAGGFAAGGGAPPRRHFGAAGNAGTPPLKSGPGSLGPPPGSYGRKRGFDGGFPRDFGRHGDDGRGRLGFRGEERERERERDRDRSYDAPGKGISKAFDTGSDDEADGRAVDRAEERAVAKPTLRLSNLPPGTSPAVIKALIPTNLTVENVKILPQAAPVSNERKSMAAIVVLSQETPATDMDSAVSSLQNRYLGYGFYLSLHRHLSSAVAATNIAPSSSLLATTSSASSQPFGAKPAPQPANDPPHSHQFHRGFAPPPSYGPGGGALNRSSLLHVPVQAPRDIKQLQLIHKTIESVLEHGPEFEALLMSRPDVQREERWAWLWDARSVGGVWYRWRLWEVITGAQSYSNSRGGGKPTGKYLPLFESGHAWKAPDKPLAYEYTTRIDEFVSDPEYNSSDDDYEDEGANNRTGDYGAGAGTAGDEGTTYLNPLDKAKLVHLLARLPTTLGRIRKGDIARITTFAITHASRGADEIVELIVSNVQKPLALTSANPDYKQQQLSAKPENDDGAGPRNDPSVSNAVAPTAGDELADATINNRATTNSSEQVDISGASLVALYVVSDILSSSATSGVRHSWRFRQLFETALRGRRIFEHLGLMAERLGWGRLRSDKWKRSVGLILSLWEGWCVFPAEAQELFTKSFEDPPSLSKKDGEDEKGAGAATATEAAARAAGGDKKAAGKWKPVEAGVSSTEGFKPVAAEADRGSYDPAGGNMDVDDLDGEAMAEDDEEGALMDSDIDGLPMTDDEVEDGGEPMVDIEPTPPTATRPVESAKESQPPSKPESGVLSGVATTGDRQPRRRLRAVDMFADSDASDS</sequence>
<feature type="compositionally biased region" description="Basic and acidic residues" evidence="2">
    <location>
        <begin position="24"/>
        <end position="42"/>
    </location>
</feature>
<feature type="domain" description="CID" evidence="3">
    <location>
        <begin position="508"/>
        <end position="724"/>
    </location>
</feature>
<dbReference type="Gene3D" id="1.10.10.790">
    <property type="entry name" value="Surp module"/>
    <property type="match status" value="1"/>
</dbReference>
<dbReference type="InterPro" id="IPR008942">
    <property type="entry name" value="ENTH_VHS"/>
</dbReference>
<keyword evidence="5" id="KW-1185">Reference proteome</keyword>
<feature type="compositionally biased region" description="Basic and acidic residues" evidence="2">
    <location>
        <begin position="727"/>
        <end position="736"/>
    </location>
</feature>
<reference evidence="4 5" key="1">
    <citation type="submission" date="2023-01" db="EMBL/GenBank/DDBJ databases">
        <title>Analysis of 21 Apiospora genomes using comparative genomics revels a genus with tremendous synthesis potential of carbohydrate active enzymes and secondary metabolites.</title>
        <authorList>
            <person name="Sorensen T."/>
        </authorList>
    </citation>
    <scope>NUCLEOTIDE SEQUENCE [LARGE SCALE GENOMIC DNA]</scope>
    <source>
        <strain evidence="4 5">CBS 20057</strain>
    </source>
</reference>
<evidence type="ECO:0000256" key="1">
    <source>
        <dbReference type="ARBA" id="ARBA00022884"/>
    </source>
</evidence>
<feature type="compositionally biased region" description="Basic and acidic residues" evidence="2">
    <location>
        <begin position="1"/>
        <end position="17"/>
    </location>
</feature>
<evidence type="ECO:0000313" key="5">
    <source>
        <dbReference type="Proteomes" id="UP001396898"/>
    </source>
</evidence>
<dbReference type="PANTHER" id="PTHR23140">
    <property type="entry name" value="RNA PROCESSING PROTEIN LD23810P"/>
    <property type="match status" value="1"/>
</dbReference>
<dbReference type="SUPFAM" id="SSF109905">
    <property type="entry name" value="Surp module (SWAP domain)"/>
    <property type="match status" value="1"/>
</dbReference>
<feature type="compositionally biased region" description="Basic and acidic residues" evidence="2">
    <location>
        <begin position="186"/>
        <end position="195"/>
    </location>
</feature>
<feature type="region of interest" description="Disordered" evidence="2">
    <location>
        <begin position="305"/>
        <end position="347"/>
    </location>
</feature>
<proteinExistence type="predicted"/>
<dbReference type="PROSITE" id="PS51391">
    <property type="entry name" value="CID"/>
    <property type="match status" value="1"/>
</dbReference>
<keyword evidence="1" id="KW-0694">RNA-binding</keyword>
<dbReference type="Gene3D" id="1.25.40.90">
    <property type="match status" value="1"/>
</dbReference>
<evidence type="ECO:0000259" key="3">
    <source>
        <dbReference type="PROSITE" id="PS51391"/>
    </source>
</evidence>
<feature type="compositionally biased region" description="Basic and acidic residues" evidence="2">
    <location>
        <begin position="135"/>
        <end position="166"/>
    </location>
</feature>
<comment type="caution">
    <text evidence="4">The sequence shown here is derived from an EMBL/GenBank/DDBJ whole genome shotgun (WGS) entry which is preliminary data.</text>
</comment>
<gene>
    <name evidence="4" type="ORF">PG991_009853</name>
</gene>
<evidence type="ECO:0000313" key="4">
    <source>
        <dbReference type="EMBL" id="KAK8012478.1"/>
    </source>
</evidence>
<dbReference type="InterPro" id="IPR051485">
    <property type="entry name" value="SR-CTD_assoc_factor"/>
</dbReference>
<dbReference type="Pfam" id="PF01805">
    <property type="entry name" value="Surp"/>
    <property type="match status" value="1"/>
</dbReference>
<dbReference type="EMBL" id="JAQQWI010000015">
    <property type="protein sequence ID" value="KAK8012478.1"/>
    <property type="molecule type" value="Genomic_DNA"/>
</dbReference>
<name>A0ABR1RH61_9PEZI</name>
<dbReference type="InterPro" id="IPR006569">
    <property type="entry name" value="CID_dom"/>
</dbReference>
<accession>A0ABR1RH61</accession>
<evidence type="ECO:0000256" key="2">
    <source>
        <dbReference type="SAM" id="MobiDB-lite"/>
    </source>
</evidence>
<feature type="region of interest" description="Disordered" evidence="2">
    <location>
        <begin position="570"/>
        <end position="602"/>
    </location>
</feature>
<feature type="compositionally biased region" description="Low complexity" evidence="2">
    <location>
        <begin position="98"/>
        <end position="112"/>
    </location>
</feature>
<feature type="compositionally biased region" description="Acidic residues" evidence="2">
    <location>
        <begin position="793"/>
        <end position="830"/>
    </location>
</feature>
<feature type="region of interest" description="Disordered" evidence="2">
    <location>
        <begin position="720"/>
        <end position="893"/>
    </location>
</feature>
<dbReference type="InterPro" id="IPR000061">
    <property type="entry name" value="Surp"/>
</dbReference>
<dbReference type="PANTHER" id="PTHR23140:SF0">
    <property type="entry name" value="U2 SNRNP-ASSOCIATED SURP MOTIF-CONTAINING PROTEIN"/>
    <property type="match status" value="1"/>
</dbReference>
<feature type="region of interest" description="Disordered" evidence="2">
    <location>
        <begin position="1"/>
        <end position="195"/>
    </location>
</feature>
<feature type="compositionally biased region" description="Polar residues" evidence="2">
    <location>
        <begin position="570"/>
        <end position="580"/>
    </location>
</feature>